<dbReference type="Proteomes" id="UP000663874">
    <property type="component" value="Unassembled WGS sequence"/>
</dbReference>
<accession>A0A813MWS2</accession>
<dbReference type="Proteomes" id="UP000663870">
    <property type="component" value="Unassembled WGS sequence"/>
</dbReference>
<sequence length="483" mass="54636">MVDIVKFHPSVSNHFLSNNQNLRNKLTSQQFNLPIFLSRDYSFSKTNHLKNIHTKRWIDHCSDNSSRLLDASNLPYSVHRKIMYQQLSRQYTTTVRVNGPLKSKQQRNASKDITTGCGGTNVTSQPSFSNGDIQSSYVFNTLSKYITIKSEPLRPSNSFTRSSTNTSTSWQRYWASTHAQRRRQEANDPDTDLNSPKCKKSISGQTHFVVLRDPPFPNNGYQTSDEISSTVPSNCSLSKISTTATVNKQIFSKQKDDISTLTNQVSSIEFVGSSLIPSSTQINSFTILSKSTLTIPLASADKDNEKNLREKSLLSSSSSSSSSPLNFKSISQIIEEIADAQKPIEPITTKVLKLLLPEEKTKLKKRSLRRRRSRSKSLDKRLVRTPSASKRKHPILTDQNSSNRSKPSSLSTILKTIPKSKYSARKWDEPYIGLRFDPPTPPCSPSLYIWPQDSDEEDNQTLFEKSEIFEHNSTPIVLKRCQF</sequence>
<dbReference type="Proteomes" id="UP000663889">
    <property type="component" value="Unassembled WGS sequence"/>
</dbReference>
<feature type="compositionally biased region" description="Basic residues" evidence="1">
    <location>
        <begin position="363"/>
        <end position="375"/>
    </location>
</feature>
<organism evidence="2 6">
    <name type="scientific">Rotaria sordida</name>
    <dbReference type="NCBI Taxonomy" id="392033"/>
    <lineage>
        <taxon>Eukaryota</taxon>
        <taxon>Metazoa</taxon>
        <taxon>Spiralia</taxon>
        <taxon>Gnathifera</taxon>
        <taxon>Rotifera</taxon>
        <taxon>Eurotatoria</taxon>
        <taxon>Bdelloidea</taxon>
        <taxon>Philodinida</taxon>
        <taxon>Philodinidae</taxon>
        <taxon>Rotaria</taxon>
    </lineage>
</organism>
<dbReference type="EMBL" id="CAJNOL010000044">
    <property type="protein sequence ID" value="CAF0782765.1"/>
    <property type="molecule type" value="Genomic_DNA"/>
</dbReference>
<proteinExistence type="predicted"/>
<reference evidence="2" key="1">
    <citation type="submission" date="2021-02" db="EMBL/GenBank/DDBJ databases">
        <authorList>
            <person name="Nowell W R."/>
        </authorList>
    </citation>
    <scope>NUCLEOTIDE SEQUENCE</scope>
</reference>
<name>A0A813MWS2_9BILA</name>
<feature type="region of interest" description="Disordered" evidence="1">
    <location>
        <begin position="101"/>
        <end position="126"/>
    </location>
</feature>
<dbReference type="AlphaFoldDB" id="A0A813MWS2"/>
<comment type="caution">
    <text evidence="2">The sequence shown here is derived from an EMBL/GenBank/DDBJ whole genome shotgun (WGS) entry which is preliminary data.</text>
</comment>
<dbReference type="Proteomes" id="UP000663854">
    <property type="component" value="Unassembled WGS sequence"/>
</dbReference>
<evidence type="ECO:0000256" key="1">
    <source>
        <dbReference type="SAM" id="MobiDB-lite"/>
    </source>
</evidence>
<feature type="region of interest" description="Disordered" evidence="1">
    <location>
        <begin position="175"/>
        <end position="198"/>
    </location>
</feature>
<evidence type="ECO:0000313" key="3">
    <source>
        <dbReference type="EMBL" id="CAF0782765.1"/>
    </source>
</evidence>
<gene>
    <name evidence="5" type="ORF">FNK824_LOCUS8806</name>
    <name evidence="3" type="ORF">JXQ802_LOCUS3314</name>
    <name evidence="2" type="ORF">PYM288_LOCUS422</name>
    <name evidence="4" type="ORF">SEV965_LOCUS2197</name>
</gene>
<dbReference type="EMBL" id="CAJNOU010000047">
    <property type="protein sequence ID" value="CAF0832603.1"/>
    <property type="molecule type" value="Genomic_DNA"/>
</dbReference>
<feature type="region of interest" description="Disordered" evidence="1">
    <location>
        <begin position="363"/>
        <end position="412"/>
    </location>
</feature>
<keyword evidence="7" id="KW-1185">Reference proteome</keyword>
<evidence type="ECO:0000313" key="5">
    <source>
        <dbReference type="EMBL" id="CAF3695542.1"/>
    </source>
</evidence>
<evidence type="ECO:0000313" key="7">
    <source>
        <dbReference type="Proteomes" id="UP000663870"/>
    </source>
</evidence>
<evidence type="ECO:0000313" key="4">
    <source>
        <dbReference type="EMBL" id="CAF0832603.1"/>
    </source>
</evidence>
<feature type="compositionally biased region" description="Low complexity" evidence="1">
    <location>
        <begin position="401"/>
        <end position="411"/>
    </location>
</feature>
<protein>
    <submittedName>
        <fullName evidence="2">Uncharacterized protein</fullName>
    </submittedName>
</protein>
<evidence type="ECO:0000313" key="6">
    <source>
        <dbReference type="Proteomes" id="UP000663854"/>
    </source>
</evidence>
<dbReference type="EMBL" id="CAJNOH010000001">
    <property type="protein sequence ID" value="CAF0723556.1"/>
    <property type="molecule type" value="Genomic_DNA"/>
</dbReference>
<dbReference type="EMBL" id="CAJOBE010000885">
    <property type="protein sequence ID" value="CAF3695542.1"/>
    <property type="molecule type" value="Genomic_DNA"/>
</dbReference>
<evidence type="ECO:0000313" key="2">
    <source>
        <dbReference type="EMBL" id="CAF0723556.1"/>
    </source>
</evidence>